<evidence type="ECO:0000313" key="3">
    <source>
        <dbReference type="Proteomes" id="UP000657574"/>
    </source>
</evidence>
<protein>
    <submittedName>
        <fullName evidence="2">Uncharacterized protein</fullName>
    </submittedName>
</protein>
<organism evidence="2 3">
    <name type="scientific">Streptomyces brasiliensis</name>
    <dbReference type="NCBI Taxonomy" id="1954"/>
    <lineage>
        <taxon>Bacteria</taxon>
        <taxon>Bacillati</taxon>
        <taxon>Actinomycetota</taxon>
        <taxon>Actinomycetes</taxon>
        <taxon>Kitasatosporales</taxon>
        <taxon>Streptomycetaceae</taxon>
        <taxon>Streptomyces</taxon>
    </lineage>
</organism>
<sequence>MITPDPATPEGEAIIGLHEQMNELQERTDRWPGADTVDILGTWLARFDFTGPVQRTRLVAGSVWVLRREDRHADEVTLWNDEASALAALAEHVRSSWDNVRGDDGIPDLPPVRTDRIPRRKEPHGHEGTGDAGALRRRTPLRQPASPSTSLRRTAPTQVTVGRGGSLNIFAGSSNPVYEHSISIR</sequence>
<feature type="region of interest" description="Disordered" evidence="1">
    <location>
        <begin position="101"/>
        <end position="166"/>
    </location>
</feature>
<feature type="compositionally biased region" description="Polar residues" evidence="1">
    <location>
        <begin position="145"/>
        <end position="160"/>
    </location>
</feature>
<name>A0A917P9S6_9ACTN</name>
<dbReference type="AlphaFoldDB" id="A0A917P9S6"/>
<evidence type="ECO:0000256" key="1">
    <source>
        <dbReference type="SAM" id="MobiDB-lite"/>
    </source>
</evidence>
<dbReference type="Proteomes" id="UP000657574">
    <property type="component" value="Unassembled WGS sequence"/>
</dbReference>
<accession>A0A917P9S6</accession>
<dbReference type="EMBL" id="BMQA01000101">
    <property type="protein sequence ID" value="GGJ67965.1"/>
    <property type="molecule type" value="Genomic_DNA"/>
</dbReference>
<proteinExistence type="predicted"/>
<reference evidence="2" key="2">
    <citation type="submission" date="2020-09" db="EMBL/GenBank/DDBJ databases">
        <authorList>
            <person name="Sun Q."/>
            <person name="Ohkuma M."/>
        </authorList>
    </citation>
    <scope>NUCLEOTIDE SEQUENCE</scope>
    <source>
        <strain evidence="2">JCM 3086</strain>
    </source>
</reference>
<gene>
    <name evidence="2" type="ORF">GCM10010121_093330</name>
</gene>
<dbReference type="RefSeq" id="WP_189317370.1">
    <property type="nucleotide sequence ID" value="NZ_BMQA01000101.1"/>
</dbReference>
<reference evidence="2" key="1">
    <citation type="journal article" date="2014" name="Int. J. Syst. Evol. Microbiol.">
        <title>Complete genome sequence of Corynebacterium casei LMG S-19264T (=DSM 44701T), isolated from a smear-ripened cheese.</title>
        <authorList>
            <consortium name="US DOE Joint Genome Institute (JGI-PGF)"/>
            <person name="Walter F."/>
            <person name="Albersmeier A."/>
            <person name="Kalinowski J."/>
            <person name="Ruckert C."/>
        </authorList>
    </citation>
    <scope>NUCLEOTIDE SEQUENCE</scope>
    <source>
        <strain evidence="2">JCM 3086</strain>
    </source>
</reference>
<comment type="caution">
    <text evidence="2">The sequence shown here is derived from an EMBL/GenBank/DDBJ whole genome shotgun (WGS) entry which is preliminary data.</text>
</comment>
<keyword evidence="3" id="KW-1185">Reference proteome</keyword>
<evidence type="ECO:0000313" key="2">
    <source>
        <dbReference type="EMBL" id="GGJ67965.1"/>
    </source>
</evidence>